<dbReference type="HOGENOM" id="CLU_1600712_0_0_9"/>
<dbReference type="PATRIC" id="fig|1285586.5.peg.2381"/>
<dbReference type="RefSeq" id="WP_010859285.1">
    <property type="nucleotide sequence ID" value="NZ_KB933398.1"/>
</dbReference>
<gene>
    <name evidence="1" type="ORF">H131_11713</name>
</gene>
<proteinExistence type="predicted"/>
<dbReference type="EMBL" id="AQPX01000018">
    <property type="protein sequence ID" value="EON72240.1"/>
    <property type="molecule type" value="Genomic_DNA"/>
</dbReference>
<sequence>MYSIQNFKKMAELQEEFNRLKEQNDNIYHSTILPTIKTEVSNLFNALKDFFASNELEIADISNNKYQAIHINSIIEVEKVGQEIKLKIDSEEIDVIRPYISPVKYSAPQEIVKPDKLERSINGLQERLLAEKGVAKSYSDLRIKFINKNNALFQDKEEVIKRLFGN</sequence>
<organism evidence="1 2">
    <name type="scientific">Lysinibacillus sphaericus OT4b.31</name>
    <dbReference type="NCBI Taxonomy" id="1285586"/>
    <lineage>
        <taxon>Bacteria</taxon>
        <taxon>Bacillati</taxon>
        <taxon>Bacillota</taxon>
        <taxon>Bacilli</taxon>
        <taxon>Bacillales</taxon>
        <taxon>Bacillaceae</taxon>
        <taxon>Lysinibacillus</taxon>
    </lineage>
</organism>
<dbReference type="Proteomes" id="UP000013911">
    <property type="component" value="Unassembled WGS sequence"/>
</dbReference>
<accession>R7ZDL4</accession>
<protein>
    <submittedName>
        <fullName evidence="1">Uncharacterized protein</fullName>
    </submittedName>
</protein>
<dbReference type="AlphaFoldDB" id="R7ZDL4"/>
<reference evidence="1 2" key="1">
    <citation type="submission" date="2013-04" db="EMBL/GenBank/DDBJ databases">
        <title>Draft genome of the heavy metal tolerant bacterium Lysinibacillus sphaericus strain OT4b.31.</title>
        <authorList>
            <person name="Pena-Montenegro T.D."/>
            <person name="Dussan J."/>
        </authorList>
    </citation>
    <scope>NUCLEOTIDE SEQUENCE [LARGE SCALE GENOMIC DNA]</scope>
    <source>
        <strain evidence="1 2">OT4b.31</strain>
    </source>
</reference>
<evidence type="ECO:0000313" key="1">
    <source>
        <dbReference type="EMBL" id="EON72240.1"/>
    </source>
</evidence>
<comment type="caution">
    <text evidence="1">The sequence shown here is derived from an EMBL/GenBank/DDBJ whole genome shotgun (WGS) entry which is preliminary data.</text>
</comment>
<evidence type="ECO:0000313" key="2">
    <source>
        <dbReference type="Proteomes" id="UP000013911"/>
    </source>
</evidence>
<name>R7ZDL4_LYSSH</name>